<feature type="chain" id="PRO_5042836672" evidence="1">
    <location>
        <begin position="20"/>
        <end position="107"/>
    </location>
</feature>
<organism evidence="2 3">
    <name type="scientific">Triangularia setosa</name>
    <dbReference type="NCBI Taxonomy" id="2587417"/>
    <lineage>
        <taxon>Eukaryota</taxon>
        <taxon>Fungi</taxon>
        <taxon>Dikarya</taxon>
        <taxon>Ascomycota</taxon>
        <taxon>Pezizomycotina</taxon>
        <taxon>Sordariomycetes</taxon>
        <taxon>Sordariomycetidae</taxon>
        <taxon>Sordariales</taxon>
        <taxon>Podosporaceae</taxon>
        <taxon>Triangularia</taxon>
    </lineage>
</organism>
<proteinExistence type="predicted"/>
<evidence type="ECO:0000256" key="1">
    <source>
        <dbReference type="SAM" id="SignalP"/>
    </source>
</evidence>
<dbReference type="AlphaFoldDB" id="A0AAN6VWY6"/>
<dbReference type="EMBL" id="MU866785">
    <property type="protein sequence ID" value="KAK4170758.1"/>
    <property type="molecule type" value="Genomic_DNA"/>
</dbReference>
<name>A0AAN6VWY6_9PEZI</name>
<protein>
    <submittedName>
        <fullName evidence="2">Uncharacterized protein</fullName>
    </submittedName>
</protein>
<dbReference type="PROSITE" id="PS51257">
    <property type="entry name" value="PROKAR_LIPOPROTEIN"/>
    <property type="match status" value="1"/>
</dbReference>
<evidence type="ECO:0000313" key="3">
    <source>
        <dbReference type="Proteomes" id="UP001302321"/>
    </source>
</evidence>
<reference evidence="2" key="2">
    <citation type="submission" date="2023-05" db="EMBL/GenBank/DDBJ databases">
        <authorList>
            <consortium name="Lawrence Berkeley National Laboratory"/>
            <person name="Steindorff A."/>
            <person name="Hensen N."/>
            <person name="Bonometti L."/>
            <person name="Westerberg I."/>
            <person name="Brannstrom I.O."/>
            <person name="Guillou S."/>
            <person name="Cros-Aarteil S."/>
            <person name="Calhoun S."/>
            <person name="Haridas S."/>
            <person name="Kuo A."/>
            <person name="Mondo S."/>
            <person name="Pangilinan J."/>
            <person name="Riley R."/>
            <person name="Labutti K."/>
            <person name="Andreopoulos B."/>
            <person name="Lipzen A."/>
            <person name="Chen C."/>
            <person name="Yanf M."/>
            <person name="Daum C."/>
            <person name="Ng V."/>
            <person name="Clum A."/>
            <person name="Ohm R."/>
            <person name="Martin F."/>
            <person name="Silar P."/>
            <person name="Natvig D."/>
            <person name="Lalanne C."/>
            <person name="Gautier V."/>
            <person name="Ament-Velasquez S.L."/>
            <person name="Kruys A."/>
            <person name="Hutchinson M.I."/>
            <person name="Powell A.J."/>
            <person name="Barry K."/>
            <person name="Miller A.N."/>
            <person name="Grigoriev I.V."/>
            <person name="Debuchy R."/>
            <person name="Gladieux P."/>
            <person name="Thoren M.H."/>
            <person name="Johannesson H."/>
        </authorList>
    </citation>
    <scope>NUCLEOTIDE SEQUENCE</scope>
    <source>
        <strain evidence="2">CBS 892.96</strain>
    </source>
</reference>
<keyword evidence="1" id="KW-0732">Signal</keyword>
<comment type="caution">
    <text evidence="2">The sequence shown here is derived from an EMBL/GenBank/DDBJ whole genome shotgun (WGS) entry which is preliminary data.</text>
</comment>
<keyword evidence="3" id="KW-1185">Reference proteome</keyword>
<gene>
    <name evidence="2" type="ORF">QBC36DRAFT_316413</name>
</gene>
<sequence length="107" mass="11354">MKHGFALVLAFGWLQLASAGCCRSNKCLQAVSNPLLCDGPQDCSSLLAVTVRPEVSTVTEIAIEVPTKYASLVETSVFPETITSVVSTETQLQTIGTTASTETYVLN</sequence>
<accession>A0AAN6VWY6</accession>
<reference evidence="2" key="1">
    <citation type="journal article" date="2023" name="Mol. Phylogenet. Evol.">
        <title>Genome-scale phylogeny and comparative genomics of the fungal order Sordariales.</title>
        <authorList>
            <person name="Hensen N."/>
            <person name="Bonometti L."/>
            <person name="Westerberg I."/>
            <person name="Brannstrom I.O."/>
            <person name="Guillou S."/>
            <person name="Cros-Aarteil S."/>
            <person name="Calhoun S."/>
            <person name="Haridas S."/>
            <person name="Kuo A."/>
            <person name="Mondo S."/>
            <person name="Pangilinan J."/>
            <person name="Riley R."/>
            <person name="LaButti K."/>
            <person name="Andreopoulos B."/>
            <person name="Lipzen A."/>
            <person name="Chen C."/>
            <person name="Yan M."/>
            <person name="Daum C."/>
            <person name="Ng V."/>
            <person name="Clum A."/>
            <person name="Steindorff A."/>
            <person name="Ohm R.A."/>
            <person name="Martin F."/>
            <person name="Silar P."/>
            <person name="Natvig D.O."/>
            <person name="Lalanne C."/>
            <person name="Gautier V."/>
            <person name="Ament-Velasquez S.L."/>
            <person name="Kruys A."/>
            <person name="Hutchinson M.I."/>
            <person name="Powell A.J."/>
            <person name="Barry K."/>
            <person name="Miller A.N."/>
            <person name="Grigoriev I.V."/>
            <person name="Debuchy R."/>
            <person name="Gladieux P."/>
            <person name="Hiltunen Thoren M."/>
            <person name="Johannesson H."/>
        </authorList>
    </citation>
    <scope>NUCLEOTIDE SEQUENCE</scope>
    <source>
        <strain evidence="2">CBS 892.96</strain>
    </source>
</reference>
<evidence type="ECO:0000313" key="2">
    <source>
        <dbReference type="EMBL" id="KAK4170758.1"/>
    </source>
</evidence>
<dbReference type="Proteomes" id="UP001302321">
    <property type="component" value="Unassembled WGS sequence"/>
</dbReference>
<feature type="signal peptide" evidence="1">
    <location>
        <begin position="1"/>
        <end position="19"/>
    </location>
</feature>